<reference evidence="1 2" key="1">
    <citation type="submission" date="2024-06" db="EMBL/GenBank/DDBJ databases">
        <title>Genomic Encyclopedia of Type Strains, Phase V (KMG-V): Genome sequencing to study the core and pangenomes of soil and plant-associated prokaryotes.</title>
        <authorList>
            <person name="Whitman W."/>
        </authorList>
    </citation>
    <scope>NUCLEOTIDE SEQUENCE [LARGE SCALE GENOMIC DNA]</scope>
    <source>
        <strain evidence="1 2">NE40</strain>
    </source>
</reference>
<proteinExistence type="predicted"/>
<organism evidence="1 2">
    <name type="scientific">Endozoicomonas lisbonensis</name>
    <dbReference type="NCBI Taxonomy" id="3120522"/>
    <lineage>
        <taxon>Bacteria</taxon>
        <taxon>Pseudomonadati</taxon>
        <taxon>Pseudomonadota</taxon>
        <taxon>Gammaproteobacteria</taxon>
        <taxon>Oceanospirillales</taxon>
        <taxon>Endozoicomonadaceae</taxon>
        <taxon>Endozoicomonas</taxon>
    </lineage>
</organism>
<accession>A0ABV2SD20</accession>
<evidence type="ECO:0000313" key="1">
    <source>
        <dbReference type="EMBL" id="MET4755650.1"/>
    </source>
</evidence>
<name>A0ABV2SD20_9GAMM</name>
<protein>
    <submittedName>
        <fullName evidence="1">Uncharacterized protein</fullName>
    </submittedName>
</protein>
<dbReference type="RefSeq" id="WP_354010047.1">
    <property type="nucleotide sequence ID" value="NZ_JBEWTA010000001.1"/>
</dbReference>
<comment type="caution">
    <text evidence="1">The sequence shown here is derived from an EMBL/GenBank/DDBJ whole genome shotgun (WGS) entry which is preliminary data.</text>
</comment>
<gene>
    <name evidence="1" type="ORF">V5J35_000842</name>
</gene>
<keyword evidence="2" id="KW-1185">Reference proteome</keyword>
<dbReference type="Proteomes" id="UP001549366">
    <property type="component" value="Unassembled WGS sequence"/>
</dbReference>
<dbReference type="EMBL" id="JBEWTB010000002">
    <property type="protein sequence ID" value="MET4755650.1"/>
    <property type="molecule type" value="Genomic_DNA"/>
</dbReference>
<sequence length="95" mass="11194">METIDWNEYEEKEHVIAWFIVEAMTKAGFDRFGKFDNEKMEISMQINGIDVSFKETMEFLNTQLDDIKNRGFEHGKEVAGWEIKENIDKILGIET</sequence>
<evidence type="ECO:0000313" key="2">
    <source>
        <dbReference type="Proteomes" id="UP001549366"/>
    </source>
</evidence>